<feature type="compositionally biased region" description="Basic and acidic residues" evidence="1">
    <location>
        <begin position="167"/>
        <end position="178"/>
    </location>
</feature>
<comment type="caution">
    <text evidence="3">The sequence shown here is derived from an EMBL/GenBank/DDBJ whole genome shotgun (WGS) entry which is preliminary data.</text>
</comment>
<keyword evidence="2" id="KW-0472">Membrane</keyword>
<feature type="transmembrane region" description="Helical" evidence="2">
    <location>
        <begin position="33"/>
        <end position="54"/>
    </location>
</feature>
<evidence type="ECO:0000256" key="1">
    <source>
        <dbReference type="SAM" id="MobiDB-lite"/>
    </source>
</evidence>
<dbReference type="EMBL" id="JACHHB010000004">
    <property type="protein sequence ID" value="MBB5173078.1"/>
    <property type="molecule type" value="Genomic_DNA"/>
</dbReference>
<keyword evidence="4" id="KW-1185">Reference proteome</keyword>
<feature type="compositionally biased region" description="Acidic residues" evidence="1">
    <location>
        <begin position="156"/>
        <end position="166"/>
    </location>
</feature>
<feature type="transmembrane region" description="Helical" evidence="2">
    <location>
        <begin position="7"/>
        <end position="26"/>
    </location>
</feature>
<feature type="compositionally biased region" description="Basic and acidic residues" evidence="1">
    <location>
        <begin position="190"/>
        <end position="203"/>
    </location>
</feature>
<dbReference type="Pfam" id="PF09581">
    <property type="entry name" value="Spore_III_AF"/>
    <property type="match status" value="1"/>
</dbReference>
<protein>
    <submittedName>
        <fullName evidence="3">Stage III sporulation protein AF</fullName>
    </submittedName>
</protein>
<dbReference type="RefSeq" id="WP_184663520.1">
    <property type="nucleotide sequence ID" value="NZ_JACHHB010000004.1"/>
</dbReference>
<evidence type="ECO:0000313" key="4">
    <source>
        <dbReference type="Proteomes" id="UP000551878"/>
    </source>
</evidence>
<gene>
    <name evidence="3" type="ORF">HNQ41_001241</name>
</gene>
<evidence type="ECO:0000313" key="3">
    <source>
        <dbReference type="EMBL" id="MBB5173078.1"/>
    </source>
</evidence>
<dbReference type="Proteomes" id="UP000551878">
    <property type="component" value="Unassembled WGS sequence"/>
</dbReference>
<dbReference type="InterPro" id="IPR014245">
    <property type="entry name" value="Spore_III_AF"/>
</dbReference>
<sequence length="230" mass="25965">MSFVTEWIAQLIFLVLFATILELLLPNSQLQRYVRLVIGLIILVVMLQPVFYVFQMSADEWLDSLDEWSGVGEENSADWSMEEQKSEIESNQLAYISEQMAVQLQKQANDQEVLDEMDKHVTDVSIVLAPTLIEEDENDVLGNIEMIEVTVSDTSAEGEDSGNEDGEIQKIEKVETVKVDTSQSFTEEGSETKGRGEDGDKKDLIRKRLEDVWQIPSERITVVGKGESSE</sequence>
<proteinExistence type="predicted"/>
<organism evidence="3 4">
    <name type="scientific">Texcoconibacillus texcoconensis</name>
    <dbReference type="NCBI Taxonomy" id="1095777"/>
    <lineage>
        <taxon>Bacteria</taxon>
        <taxon>Bacillati</taxon>
        <taxon>Bacillota</taxon>
        <taxon>Bacilli</taxon>
        <taxon>Bacillales</taxon>
        <taxon>Bacillaceae</taxon>
        <taxon>Texcoconibacillus</taxon>
    </lineage>
</organism>
<name>A0A840QP00_9BACI</name>
<accession>A0A840QP00</accession>
<dbReference type="NCBIfam" id="TIGR02896">
    <property type="entry name" value="spore_III_AF"/>
    <property type="match status" value="1"/>
</dbReference>
<reference evidence="3 4" key="1">
    <citation type="submission" date="2020-08" db="EMBL/GenBank/DDBJ databases">
        <title>Genomic Encyclopedia of Type Strains, Phase IV (KMG-IV): sequencing the most valuable type-strain genomes for metagenomic binning, comparative biology and taxonomic classification.</title>
        <authorList>
            <person name="Goeker M."/>
        </authorList>
    </citation>
    <scope>NUCLEOTIDE SEQUENCE [LARGE SCALE GENOMIC DNA]</scope>
    <source>
        <strain evidence="3 4">DSM 24696</strain>
    </source>
</reference>
<keyword evidence="2" id="KW-1133">Transmembrane helix</keyword>
<dbReference type="AlphaFoldDB" id="A0A840QP00"/>
<keyword evidence="2" id="KW-0812">Transmembrane</keyword>
<feature type="region of interest" description="Disordered" evidence="1">
    <location>
        <begin position="153"/>
        <end position="203"/>
    </location>
</feature>
<evidence type="ECO:0000256" key="2">
    <source>
        <dbReference type="SAM" id="Phobius"/>
    </source>
</evidence>